<name>A0ABQ9CP83_9PASS</name>
<dbReference type="Proteomes" id="UP001145742">
    <property type="component" value="Unassembled WGS sequence"/>
</dbReference>
<evidence type="ECO:0000313" key="1">
    <source>
        <dbReference type="EMBL" id="KAJ7403603.1"/>
    </source>
</evidence>
<organism evidence="1 2">
    <name type="scientific">Willisornis vidua</name>
    <name type="common">Xingu scale-backed antbird</name>
    <dbReference type="NCBI Taxonomy" id="1566151"/>
    <lineage>
        <taxon>Eukaryota</taxon>
        <taxon>Metazoa</taxon>
        <taxon>Chordata</taxon>
        <taxon>Craniata</taxon>
        <taxon>Vertebrata</taxon>
        <taxon>Euteleostomi</taxon>
        <taxon>Archelosauria</taxon>
        <taxon>Archosauria</taxon>
        <taxon>Dinosauria</taxon>
        <taxon>Saurischia</taxon>
        <taxon>Theropoda</taxon>
        <taxon>Coelurosauria</taxon>
        <taxon>Aves</taxon>
        <taxon>Neognathae</taxon>
        <taxon>Neoaves</taxon>
        <taxon>Telluraves</taxon>
        <taxon>Australaves</taxon>
        <taxon>Passeriformes</taxon>
        <taxon>Thamnophilidae</taxon>
        <taxon>Willisornis</taxon>
    </lineage>
</organism>
<dbReference type="EMBL" id="WHWB01034824">
    <property type="protein sequence ID" value="KAJ7403603.1"/>
    <property type="molecule type" value="Genomic_DNA"/>
</dbReference>
<sequence>MEIPKEENAAELCQIPQIPNAISGNIGISAFHFKLATQVPVKEKLLLLNRLLLGALELLLVRHMYHQALLKARKDIQVHDTTWISHSASLNPTRVNIIGLLSTKEENSLLLGDYIRKKIPSSLFLCPLNTSGTEKG</sequence>
<keyword evidence="2" id="KW-1185">Reference proteome</keyword>
<gene>
    <name evidence="1" type="ORF">WISP_149880</name>
</gene>
<reference evidence="1" key="1">
    <citation type="submission" date="2019-10" db="EMBL/GenBank/DDBJ databases">
        <authorList>
            <person name="Soares A.E.R."/>
            <person name="Aleixo A."/>
            <person name="Schneider P."/>
            <person name="Miyaki C.Y."/>
            <person name="Schneider M.P."/>
            <person name="Mello C."/>
            <person name="Vasconcelos A.T.R."/>
        </authorList>
    </citation>
    <scope>NUCLEOTIDE SEQUENCE</scope>
    <source>
        <tissue evidence="1">Muscle</tissue>
    </source>
</reference>
<comment type="caution">
    <text evidence="1">The sequence shown here is derived from an EMBL/GenBank/DDBJ whole genome shotgun (WGS) entry which is preliminary data.</text>
</comment>
<evidence type="ECO:0000313" key="2">
    <source>
        <dbReference type="Proteomes" id="UP001145742"/>
    </source>
</evidence>
<accession>A0ABQ9CP83</accession>
<proteinExistence type="predicted"/>
<protein>
    <submittedName>
        <fullName evidence="1">Uncharacterized protein</fullName>
    </submittedName>
</protein>